<gene>
    <name evidence="3" type="ORF">GCM10011511_02630</name>
</gene>
<dbReference type="EMBL" id="BMJC01000001">
    <property type="protein sequence ID" value="GGA83076.1"/>
    <property type="molecule type" value="Genomic_DNA"/>
</dbReference>
<feature type="region of interest" description="Disordered" evidence="1">
    <location>
        <begin position="307"/>
        <end position="327"/>
    </location>
</feature>
<reference evidence="3" key="2">
    <citation type="submission" date="2020-09" db="EMBL/GenBank/DDBJ databases">
        <authorList>
            <person name="Sun Q."/>
            <person name="Zhou Y."/>
        </authorList>
    </citation>
    <scope>NUCLEOTIDE SEQUENCE</scope>
    <source>
        <strain evidence="3">CGMCC 1.15448</strain>
    </source>
</reference>
<sequence>MKRVLLLIPFLLSLYLHLAAQSAPSTDSIGRILAQFQGGKYLDRVDAQVSALNGRLTGESQKYLRNIAAEEGRLKTQLGKTDQAAASSLFGDVEARYGQLQSALAKGTSIGIPGAGPGSHLPSLDSLKNTLLFLQANKDRLSGTQAQRLTGTIANVQALEGKIQVVDNLKNWLGQRKAFLSQQLGKYGMAGQLGNMNKSVYYYKQQVNDWKESLNDPSKMQQKAVAVLSRLPAYKSFLSQHSYLSQLFGQPESYNLTDSSMKGLQTRAVVQKMIQEKVSVGGPGAQQQVEQQMQQAVGVVSQLKTKLSQGGGDGTDPANPGFTPNSQKTKSLWKRLEYGANLQFEPATTLLPTLCDVALSLGYRLNDRATVGVGAAFKAGLGNGLQHIQFSGQGLGLRSYIDWKIKKNLYLSGGYEENYLSAFRSLAQLRSVSGWQKSGLVGLSRQYQISKKVKGKAQLLCDILSFNQTPKAQPIVFRVGYSF</sequence>
<evidence type="ECO:0000313" key="3">
    <source>
        <dbReference type="EMBL" id="GGA83076.1"/>
    </source>
</evidence>
<organism evidence="3 4">
    <name type="scientific">Puia dinghuensis</name>
    <dbReference type="NCBI Taxonomy" id="1792502"/>
    <lineage>
        <taxon>Bacteria</taxon>
        <taxon>Pseudomonadati</taxon>
        <taxon>Bacteroidota</taxon>
        <taxon>Chitinophagia</taxon>
        <taxon>Chitinophagales</taxon>
        <taxon>Chitinophagaceae</taxon>
        <taxon>Puia</taxon>
    </lineage>
</organism>
<feature type="signal peptide" evidence="2">
    <location>
        <begin position="1"/>
        <end position="22"/>
    </location>
</feature>
<comment type="caution">
    <text evidence="3">The sequence shown here is derived from an EMBL/GenBank/DDBJ whole genome shotgun (WGS) entry which is preliminary data.</text>
</comment>
<accession>A0A8J2U721</accession>
<evidence type="ECO:0000256" key="2">
    <source>
        <dbReference type="SAM" id="SignalP"/>
    </source>
</evidence>
<keyword evidence="2" id="KW-0732">Signal</keyword>
<feature type="chain" id="PRO_5035312957" evidence="2">
    <location>
        <begin position="23"/>
        <end position="483"/>
    </location>
</feature>
<dbReference type="AlphaFoldDB" id="A0A8J2U721"/>
<name>A0A8J2U721_9BACT</name>
<evidence type="ECO:0000313" key="4">
    <source>
        <dbReference type="Proteomes" id="UP000607559"/>
    </source>
</evidence>
<protein>
    <submittedName>
        <fullName evidence="3">Uncharacterized protein</fullName>
    </submittedName>
</protein>
<dbReference type="Proteomes" id="UP000607559">
    <property type="component" value="Unassembled WGS sequence"/>
</dbReference>
<dbReference type="RefSeq" id="WP_188927746.1">
    <property type="nucleotide sequence ID" value="NZ_BMJC01000001.1"/>
</dbReference>
<keyword evidence="4" id="KW-1185">Reference proteome</keyword>
<proteinExistence type="predicted"/>
<reference evidence="3" key="1">
    <citation type="journal article" date="2014" name="Int. J. Syst. Evol. Microbiol.">
        <title>Complete genome sequence of Corynebacterium casei LMG S-19264T (=DSM 44701T), isolated from a smear-ripened cheese.</title>
        <authorList>
            <consortium name="US DOE Joint Genome Institute (JGI-PGF)"/>
            <person name="Walter F."/>
            <person name="Albersmeier A."/>
            <person name="Kalinowski J."/>
            <person name="Ruckert C."/>
        </authorList>
    </citation>
    <scope>NUCLEOTIDE SEQUENCE</scope>
    <source>
        <strain evidence="3">CGMCC 1.15448</strain>
    </source>
</reference>
<evidence type="ECO:0000256" key="1">
    <source>
        <dbReference type="SAM" id="MobiDB-lite"/>
    </source>
</evidence>